<name>A0A1E7Z3K2_9GAMM</name>
<feature type="compositionally biased region" description="Polar residues" evidence="1">
    <location>
        <begin position="1"/>
        <end position="13"/>
    </location>
</feature>
<proteinExistence type="predicted"/>
<evidence type="ECO:0000256" key="1">
    <source>
        <dbReference type="SAM" id="MobiDB-lite"/>
    </source>
</evidence>
<gene>
    <name evidence="2" type="ORF">BBW68_01190</name>
</gene>
<comment type="caution">
    <text evidence="2">The sequence shown here is derived from an EMBL/GenBank/DDBJ whole genome shotgun (WGS) entry which is preliminary data.</text>
</comment>
<accession>A0A1E7Z3K2</accession>
<evidence type="ECO:0000313" key="2">
    <source>
        <dbReference type="EMBL" id="OFC63225.1"/>
    </source>
</evidence>
<evidence type="ECO:0000313" key="3">
    <source>
        <dbReference type="Proteomes" id="UP000243534"/>
    </source>
</evidence>
<dbReference type="AlphaFoldDB" id="A0A1E7Z3K2"/>
<dbReference type="EMBL" id="MAYS01000113">
    <property type="protein sequence ID" value="OFC63225.1"/>
    <property type="molecule type" value="Genomic_DNA"/>
</dbReference>
<sequence>MTINEEVVNTANNADDPIATCPGNPQDAWWRYRLKGSSILAHDVNTDRILTPPAKVKLTHPL</sequence>
<protein>
    <submittedName>
        <fullName evidence="2">Uncharacterized protein</fullName>
    </submittedName>
</protein>
<organism evidence="2 3">
    <name type="scientific">Candidatus Erwinia dacicola</name>
    <dbReference type="NCBI Taxonomy" id="252393"/>
    <lineage>
        <taxon>Bacteria</taxon>
        <taxon>Pseudomonadati</taxon>
        <taxon>Pseudomonadota</taxon>
        <taxon>Gammaproteobacteria</taxon>
        <taxon>Enterobacterales</taxon>
        <taxon>Erwiniaceae</taxon>
        <taxon>Erwinia</taxon>
    </lineage>
</organism>
<reference evidence="2 3" key="1">
    <citation type="submission" date="2016-07" db="EMBL/GenBank/DDBJ databases">
        <authorList>
            <person name="Yuval B."/>
        </authorList>
    </citation>
    <scope>NUCLEOTIDE SEQUENCE [LARGE SCALE GENOMIC DNA]</scope>
    <source>
        <strain evidence="2 3">IL</strain>
    </source>
</reference>
<dbReference type="Proteomes" id="UP000243534">
    <property type="component" value="Unassembled WGS sequence"/>
</dbReference>
<feature type="region of interest" description="Disordered" evidence="1">
    <location>
        <begin position="1"/>
        <end position="20"/>
    </location>
</feature>